<dbReference type="PROSITE" id="PS51257">
    <property type="entry name" value="PROKAR_LIPOPROTEIN"/>
    <property type="match status" value="1"/>
</dbReference>
<reference evidence="2 3" key="1">
    <citation type="submission" date="2018-06" db="EMBL/GenBank/DDBJ databases">
        <authorList>
            <person name="Strepis N."/>
        </authorList>
    </citation>
    <scope>NUCLEOTIDE SEQUENCE [LARGE SCALE GENOMIC DNA]</scope>
    <source>
        <strain evidence="2">LUCI</strain>
    </source>
</reference>
<protein>
    <recommendedName>
        <fullName evidence="4">Lipoprotein</fullName>
    </recommendedName>
</protein>
<evidence type="ECO:0008006" key="4">
    <source>
        <dbReference type="Google" id="ProtNLM"/>
    </source>
</evidence>
<proteinExistence type="predicted"/>
<organism evidence="2 3">
    <name type="scientific">Lucifera butyrica</name>
    <dbReference type="NCBI Taxonomy" id="1351585"/>
    <lineage>
        <taxon>Bacteria</taxon>
        <taxon>Bacillati</taxon>
        <taxon>Bacillota</taxon>
        <taxon>Negativicutes</taxon>
        <taxon>Veillonellales</taxon>
        <taxon>Veillonellaceae</taxon>
        <taxon>Lucifera</taxon>
    </lineage>
</organism>
<feature type="region of interest" description="Disordered" evidence="1">
    <location>
        <begin position="47"/>
        <end position="67"/>
    </location>
</feature>
<accession>A0A498RGN8</accession>
<gene>
    <name evidence="2" type="ORF">LUCI_3559</name>
</gene>
<evidence type="ECO:0000313" key="2">
    <source>
        <dbReference type="EMBL" id="VBB08288.1"/>
    </source>
</evidence>
<evidence type="ECO:0000313" key="3">
    <source>
        <dbReference type="Proteomes" id="UP000277811"/>
    </source>
</evidence>
<sequence length="219" mass="23654">MDKSFISCNHKLFWAAVLIAILTIMSGCQSSKTQTLPNVSLQKSAPAAPVKAQNAEKPLPPETHPFGDIPDSQTFVKYNSADGRYSIKVPEGWSRTVKGGSAVFVDKFDGVNIDITAAAVPPTVKSVQSGAAADLERHGRAVTIDKVLAVKLPGGSSVEVDFSSNSASDPVTGRQVRLENKRYYFFRNGKEVALTLWAPQGADNVDQWKTIAESFGWNL</sequence>
<name>A0A498RGN8_9FIRM</name>
<evidence type="ECO:0000256" key="1">
    <source>
        <dbReference type="SAM" id="MobiDB-lite"/>
    </source>
</evidence>
<dbReference type="EMBL" id="UPPP01000086">
    <property type="protein sequence ID" value="VBB08288.1"/>
    <property type="molecule type" value="Genomic_DNA"/>
</dbReference>
<dbReference type="AlphaFoldDB" id="A0A498RGN8"/>
<dbReference type="Proteomes" id="UP000277811">
    <property type="component" value="Unassembled WGS sequence"/>
</dbReference>
<dbReference type="RefSeq" id="WP_207857980.1">
    <property type="nucleotide sequence ID" value="NZ_UPPP01000086.1"/>
</dbReference>
<keyword evidence="3" id="KW-1185">Reference proteome</keyword>